<proteinExistence type="predicted"/>
<dbReference type="EMBL" id="JBBPBK010000004">
    <property type="protein sequence ID" value="KAK9286271.1"/>
    <property type="molecule type" value="Genomic_DNA"/>
</dbReference>
<protein>
    <submittedName>
        <fullName evidence="1">Uncharacterized protein</fullName>
    </submittedName>
</protein>
<evidence type="ECO:0000313" key="2">
    <source>
        <dbReference type="Proteomes" id="UP001415857"/>
    </source>
</evidence>
<gene>
    <name evidence="1" type="ORF">L1049_014659</name>
</gene>
<reference evidence="1 2" key="1">
    <citation type="journal article" date="2024" name="Plant J.">
        <title>Genome sequences and population genomics reveal climatic adaptation and genomic divergence between two closely related sweetgum species.</title>
        <authorList>
            <person name="Xu W.Q."/>
            <person name="Ren C.Q."/>
            <person name="Zhang X.Y."/>
            <person name="Comes H.P."/>
            <person name="Liu X.H."/>
            <person name="Li Y.G."/>
            <person name="Kettle C.J."/>
            <person name="Jalonen R."/>
            <person name="Gaisberger H."/>
            <person name="Ma Y.Z."/>
            <person name="Qiu Y.X."/>
        </authorList>
    </citation>
    <scope>NUCLEOTIDE SEQUENCE [LARGE SCALE GENOMIC DNA]</scope>
    <source>
        <strain evidence="1">Hangzhou</strain>
    </source>
</reference>
<keyword evidence="2" id="KW-1185">Reference proteome</keyword>
<accession>A0AAP0X1Y8</accession>
<comment type="caution">
    <text evidence="1">The sequence shown here is derived from an EMBL/GenBank/DDBJ whole genome shotgun (WGS) entry which is preliminary data.</text>
</comment>
<name>A0AAP0X1Y8_LIQFO</name>
<evidence type="ECO:0000313" key="1">
    <source>
        <dbReference type="EMBL" id="KAK9286271.1"/>
    </source>
</evidence>
<sequence>MKNKKKKEKIIQDPIIVIGQIKSIGTRINTLMSVVQQGHDYKDDNTIQWHMGERVAVPVMDKRSPCWTRILTSKRSLSKPFLKPWIMERKIITIHSNKV</sequence>
<organism evidence="1 2">
    <name type="scientific">Liquidambar formosana</name>
    <name type="common">Formosan gum</name>
    <dbReference type="NCBI Taxonomy" id="63359"/>
    <lineage>
        <taxon>Eukaryota</taxon>
        <taxon>Viridiplantae</taxon>
        <taxon>Streptophyta</taxon>
        <taxon>Embryophyta</taxon>
        <taxon>Tracheophyta</taxon>
        <taxon>Spermatophyta</taxon>
        <taxon>Magnoliopsida</taxon>
        <taxon>eudicotyledons</taxon>
        <taxon>Gunneridae</taxon>
        <taxon>Pentapetalae</taxon>
        <taxon>Saxifragales</taxon>
        <taxon>Altingiaceae</taxon>
        <taxon>Liquidambar</taxon>
    </lineage>
</organism>
<dbReference type="AlphaFoldDB" id="A0AAP0X1Y8"/>
<dbReference type="Proteomes" id="UP001415857">
    <property type="component" value="Unassembled WGS sequence"/>
</dbReference>